<dbReference type="InterPro" id="IPR023365">
    <property type="entry name" value="Sortase_dom-sf"/>
</dbReference>
<dbReference type="EMBL" id="BAAAHK010000013">
    <property type="protein sequence ID" value="GAA0950027.1"/>
    <property type="molecule type" value="Genomic_DNA"/>
</dbReference>
<dbReference type="Gene3D" id="2.40.260.10">
    <property type="entry name" value="Sortase"/>
    <property type="match status" value="1"/>
</dbReference>
<dbReference type="InterPro" id="IPR053465">
    <property type="entry name" value="Sortase_Class_E"/>
</dbReference>
<name>A0ABN1R144_9ACTN</name>
<dbReference type="NCBIfam" id="NF033747">
    <property type="entry name" value="class_E_sortase"/>
    <property type="match status" value="1"/>
</dbReference>
<protein>
    <submittedName>
        <fullName evidence="2">Class E sortase</fullName>
    </submittedName>
</protein>
<evidence type="ECO:0000313" key="3">
    <source>
        <dbReference type="Proteomes" id="UP001500542"/>
    </source>
</evidence>
<evidence type="ECO:0000313" key="2">
    <source>
        <dbReference type="EMBL" id="GAA0950027.1"/>
    </source>
</evidence>
<dbReference type="InterPro" id="IPR042003">
    <property type="entry name" value="Sortase_E"/>
</dbReference>
<gene>
    <name evidence="2" type="ORF">GCM10009554_49340</name>
</gene>
<keyword evidence="1" id="KW-0378">Hydrolase</keyword>
<dbReference type="Proteomes" id="UP001500542">
    <property type="component" value="Unassembled WGS sequence"/>
</dbReference>
<dbReference type="NCBIfam" id="TIGR01076">
    <property type="entry name" value="sortase_fam"/>
    <property type="match status" value="1"/>
</dbReference>
<dbReference type="CDD" id="cd05830">
    <property type="entry name" value="Sortase_E"/>
    <property type="match status" value="1"/>
</dbReference>
<dbReference type="InterPro" id="IPR005754">
    <property type="entry name" value="Sortase"/>
</dbReference>
<comment type="caution">
    <text evidence="2">The sequence shown here is derived from an EMBL/GenBank/DDBJ whole genome shotgun (WGS) entry which is preliminary data.</text>
</comment>
<reference evidence="2 3" key="1">
    <citation type="journal article" date="2019" name="Int. J. Syst. Evol. Microbiol.">
        <title>The Global Catalogue of Microorganisms (GCM) 10K type strain sequencing project: providing services to taxonomists for standard genome sequencing and annotation.</title>
        <authorList>
            <consortium name="The Broad Institute Genomics Platform"/>
            <consortium name="The Broad Institute Genome Sequencing Center for Infectious Disease"/>
            <person name="Wu L."/>
            <person name="Ma J."/>
        </authorList>
    </citation>
    <scope>NUCLEOTIDE SEQUENCE [LARGE SCALE GENOMIC DNA]</scope>
    <source>
        <strain evidence="2 3">JCM 10977</strain>
    </source>
</reference>
<accession>A0ABN1R144</accession>
<organism evidence="2 3">
    <name type="scientific">Kribbella koreensis</name>
    <dbReference type="NCBI Taxonomy" id="57909"/>
    <lineage>
        <taxon>Bacteria</taxon>
        <taxon>Bacillati</taxon>
        <taxon>Actinomycetota</taxon>
        <taxon>Actinomycetes</taxon>
        <taxon>Propionibacteriales</taxon>
        <taxon>Kribbellaceae</taxon>
        <taxon>Kribbella</taxon>
    </lineage>
</organism>
<keyword evidence="3" id="KW-1185">Reference proteome</keyword>
<sequence>MAGLGLLGWVGWQYFGTGITSNHAMDDLKRDLHDDWQPSAQKPPAAQAEAGTPIVLLRIPKLGKDWEKPVVEGVAKSDLTKGIGHYPQTQMPGEPGNFAVAGHRVTHGSPFRKLLELKKGDQVIVETADTVYTYELDGSPRDLTVEPTDNWVLEPVPGKPRETPTSSIITLTTCQDLFHSPDRSVAFGHLVKADKK</sequence>
<dbReference type="Pfam" id="PF04203">
    <property type="entry name" value="Sortase"/>
    <property type="match status" value="1"/>
</dbReference>
<proteinExistence type="predicted"/>
<evidence type="ECO:0000256" key="1">
    <source>
        <dbReference type="ARBA" id="ARBA00022801"/>
    </source>
</evidence>
<dbReference type="SUPFAM" id="SSF63817">
    <property type="entry name" value="Sortase"/>
    <property type="match status" value="1"/>
</dbReference>